<evidence type="ECO:0000313" key="4">
    <source>
        <dbReference type="Proteomes" id="UP000008672"/>
    </source>
</evidence>
<dbReference type="eggNOG" id="KOG2439">
    <property type="taxonomic scope" value="Eukaryota"/>
</dbReference>
<dbReference type="FunCoup" id="H3AZC2">
    <property type="interactions" value="1701"/>
</dbReference>
<dbReference type="Pfam" id="PF02906">
    <property type="entry name" value="Fe_hyd_lg_C"/>
    <property type="match status" value="2"/>
</dbReference>
<dbReference type="SMART" id="SM00902">
    <property type="entry name" value="Fe_hyd_SSU"/>
    <property type="match status" value="1"/>
</dbReference>
<reference evidence="3" key="3">
    <citation type="submission" date="2025-09" db="UniProtKB">
        <authorList>
            <consortium name="Ensembl"/>
        </authorList>
    </citation>
    <scope>IDENTIFICATION</scope>
</reference>
<comment type="similarity">
    <text evidence="1">Belongs to the NARF family.</text>
</comment>
<dbReference type="InParanoid" id="H3AZC2"/>
<dbReference type="EMBL" id="AFYH01140607">
    <property type="status" value="NOT_ANNOTATED_CDS"/>
    <property type="molecule type" value="Genomic_DNA"/>
</dbReference>
<keyword evidence="4" id="KW-1185">Reference proteome</keyword>
<dbReference type="InterPro" id="IPR009016">
    <property type="entry name" value="Fe_hydrogenase"/>
</dbReference>
<evidence type="ECO:0000313" key="3">
    <source>
        <dbReference type="Ensembl" id="ENSLACP00000014993.1"/>
    </source>
</evidence>
<dbReference type="InterPro" id="IPR004108">
    <property type="entry name" value="Fe_hydrogenase_lsu_C"/>
</dbReference>
<dbReference type="HOGENOM" id="CLU_018240_0_0_1"/>
<dbReference type="Ensembl" id="ENSLACT00000015098.1">
    <property type="protein sequence ID" value="ENSLACP00000014993.1"/>
    <property type="gene ID" value="ENSLACG00000013195.1"/>
</dbReference>
<dbReference type="Gene3D" id="3.40.950.10">
    <property type="entry name" value="Fe-only Hydrogenase (Larger Subunit), Chain L, domain 3"/>
    <property type="match status" value="1"/>
</dbReference>
<dbReference type="InterPro" id="IPR003149">
    <property type="entry name" value="Fe_hydrogenase_ssu"/>
</dbReference>
<evidence type="ECO:0000256" key="1">
    <source>
        <dbReference type="ARBA" id="ARBA00006596"/>
    </source>
</evidence>
<dbReference type="InterPro" id="IPR050340">
    <property type="entry name" value="Cytosolic_Fe-S_CAF"/>
</dbReference>
<name>H3AZC2_LATCH</name>
<dbReference type="Pfam" id="PF02256">
    <property type="entry name" value="Fe_hyd_SSU"/>
    <property type="match status" value="1"/>
</dbReference>
<dbReference type="GeneTree" id="ENSGT00940000153514"/>
<dbReference type="Gene3D" id="3.40.50.1780">
    <property type="match status" value="1"/>
</dbReference>
<feature type="domain" description="Iron hydrogenase small subunit" evidence="2">
    <location>
        <begin position="428"/>
        <end position="484"/>
    </location>
</feature>
<dbReference type="PANTHER" id="PTHR11615">
    <property type="entry name" value="NITRATE, FORMATE, IRON DEHYDROGENASE"/>
    <property type="match status" value="1"/>
</dbReference>
<gene>
    <name evidence="3" type="primary">NARF</name>
</gene>
<dbReference type="AlphaFoldDB" id="H3AZC2"/>
<organism evidence="3 4">
    <name type="scientific">Latimeria chalumnae</name>
    <name type="common">Coelacanth</name>
    <dbReference type="NCBI Taxonomy" id="7897"/>
    <lineage>
        <taxon>Eukaryota</taxon>
        <taxon>Metazoa</taxon>
        <taxon>Chordata</taxon>
        <taxon>Craniata</taxon>
        <taxon>Vertebrata</taxon>
        <taxon>Euteleostomi</taxon>
        <taxon>Coelacanthiformes</taxon>
        <taxon>Coelacanthidae</taxon>
        <taxon>Latimeria</taxon>
    </lineage>
</organism>
<accession>H3AZC2</accession>
<proteinExistence type="inferred from homology"/>
<sequence>MKCDNCTKKECSKKQKNNENQSPTIQAFEHSEEKDGKSEFHRLADAKIFLSDCLACDNCVTAEESLRVAQQNQKELFEVLSLNKRCDTSKHKVLAVSVCPQSLPYLAAQFNLSIADVVKKLAGFLKSLGVHYVFDMTVAADFSILESQRQFIQRYCQKSQDPQALPMFASACPGNKYSFALGDTVVFYVIKPVARTPTRGGGHVINQNVCFVQSFSPDKIYHIIMAPCYDQKLESVRVDSYSSLYNTKDIDCVLTSDGRKIFLFLLNCNQNMGLGVRMQRLLCSLTSGFVLGEIVQLMEQKNISMKEVEPASLDSVFGETGESGIERHDGRGSDGFLEHIFKYAAKELFGVDVKKITYKMQRNKDFQEVTLQKDDDTVLRFAAAYGFRNIQNLVHKLKKGKFPYHFVEILACPGGCLNGKGQTQSEDGKPDKALLQQMEEAYTSLPVRLPETNPCVQKLYQDWLEGTDSEKVREVLHTQYQAANQTSTSFDIKW</sequence>
<reference evidence="4" key="1">
    <citation type="submission" date="2011-08" db="EMBL/GenBank/DDBJ databases">
        <title>The draft genome of Latimeria chalumnae.</title>
        <authorList>
            <person name="Di Palma F."/>
            <person name="Alfoldi J."/>
            <person name="Johnson J."/>
            <person name="Berlin A."/>
            <person name="Gnerre S."/>
            <person name="Jaffe D."/>
            <person name="MacCallum I."/>
            <person name="Young S."/>
            <person name="Walker B.J."/>
            <person name="Lander E."/>
            <person name="Lindblad-Toh K."/>
        </authorList>
    </citation>
    <scope>NUCLEOTIDE SEQUENCE [LARGE SCALE GENOMIC DNA]</scope>
    <source>
        <strain evidence="4">Wild caught</strain>
    </source>
</reference>
<dbReference type="EMBL" id="AFYH01140609">
    <property type="status" value="NOT_ANNOTATED_CDS"/>
    <property type="molecule type" value="Genomic_DNA"/>
</dbReference>
<dbReference type="EMBL" id="AFYH01140608">
    <property type="status" value="NOT_ANNOTATED_CDS"/>
    <property type="molecule type" value="Genomic_DNA"/>
</dbReference>
<reference evidence="3" key="2">
    <citation type="submission" date="2025-08" db="UniProtKB">
        <authorList>
            <consortium name="Ensembl"/>
        </authorList>
    </citation>
    <scope>IDENTIFICATION</scope>
</reference>
<evidence type="ECO:0000259" key="2">
    <source>
        <dbReference type="SMART" id="SM00902"/>
    </source>
</evidence>
<dbReference type="OMA" id="IKFCEHY"/>
<protein>
    <submittedName>
        <fullName evidence="3">Nuclear prelamin A recognition factor</fullName>
    </submittedName>
</protein>
<dbReference type="Proteomes" id="UP000008672">
    <property type="component" value="Unassembled WGS sequence"/>
</dbReference>
<dbReference type="STRING" id="7897.ENSLACP00000014993"/>
<dbReference type="SUPFAM" id="SSF53920">
    <property type="entry name" value="Fe-only hydrogenase"/>
    <property type="match status" value="2"/>
</dbReference>
<dbReference type="Bgee" id="ENSLACG00000013195">
    <property type="expression patterns" value="Expressed in pelvic fin and 6 other cell types or tissues"/>
</dbReference>
<dbReference type="EMBL" id="AFYH01140606">
    <property type="status" value="NOT_ANNOTATED_CDS"/>
    <property type="molecule type" value="Genomic_DNA"/>
</dbReference>